<dbReference type="OrthoDB" id="9816479at2"/>
<dbReference type="InterPro" id="IPR027094">
    <property type="entry name" value="Mitofusin_fam"/>
</dbReference>
<dbReference type="Proteomes" id="UP000185639">
    <property type="component" value="Unassembled WGS sequence"/>
</dbReference>
<keyword evidence="5" id="KW-0472">Membrane</keyword>
<accession>A0A1N7PCZ6</accession>
<keyword evidence="3" id="KW-0378">Hydrolase</keyword>
<dbReference type="Gene3D" id="3.40.50.300">
    <property type="entry name" value="P-loop containing nucleotide triphosphate hydrolases"/>
    <property type="match status" value="1"/>
</dbReference>
<reference evidence="9" key="1">
    <citation type="submission" date="2017-01" db="EMBL/GenBank/DDBJ databases">
        <authorList>
            <person name="Varghese N."/>
            <person name="Submissions S."/>
        </authorList>
    </citation>
    <scope>NUCLEOTIDE SEQUENCE [LARGE SCALE GENOMIC DNA]</scope>
    <source>
        <strain evidence="9">DSM 24913</strain>
    </source>
</reference>
<dbReference type="SUPFAM" id="SSF52540">
    <property type="entry name" value="P-loop containing nucleoside triphosphate hydrolases"/>
    <property type="match status" value="1"/>
</dbReference>
<dbReference type="InterPro" id="IPR027417">
    <property type="entry name" value="P-loop_NTPase"/>
</dbReference>
<evidence type="ECO:0000256" key="1">
    <source>
        <dbReference type="ARBA" id="ARBA00004370"/>
    </source>
</evidence>
<dbReference type="PANTHER" id="PTHR10465:SF0">
    <property type="entry name" value="SARCALUMENIN"/>
    <property type="match status" value="1"/>
</dbReference>
<dbReference type="GO" id="GO:0016020">
    <property type="term" value="C:membrane"/>
    <property type="evidence" value="ECO:0007669"/>
    <property type="project" value="UniProtKB-SubCell"/>
</dbReference>
<protein>
    <submittedName>
        <fullName evidence="8">Dynamin family protein</fullName>
    </submittedName>
</protein>
<evidence type="ECO:0000256" key="6">
    <source>
        <dbReference type="SAM" id="Coils"/>
    </source>
</evidence>
<dbReference type="EMBL" id="FTOH01000009">
    <property type="protein sequence ID" value="SIT08279.1"/>
    <property type="molecule type" value="Genomic_DNA"/>
</dbReference>
<evidence type="ECO:0000259" key="7">
    <source>
        <dbReference type="Pfam" id="PF00350"/>
    </source>
</evidence>
<dbReference type="AlphaFoldDB" id="A0A1N7PCZ6"/>
<dbReference type="GO" id="GO:0003924">
    <property type="term" value="F:GTPase activity"/>
    <property type="evidence" value="ECO:0007669"/>
    <property type="project" value="InterPro"/>
</dbReference>
<evidence type="ECO:0000313" key="8">
    <source>
        <dbReference type="EMBL" id="SIT08279.1"/>
    </source>
</evidence>
<proteinExistence type="predicted"/>
<keyword evidence="6" id="KW-0175">Coiled coil</keyword>
<evidence type="ECO:0000256" key="2">
    <source>
        <dbReference type="ARBA" id="ARBA00022741"/>
    </source>
</evidence>
<evidence type="ECO:0000313" key="9">
    <source>
        <dbReference type="Proteomes" id="UP000185639"/>
    </source>
</evidence>
<sequence length="585" mass="63581">MDMTRKQEILTYLNELSRQFDSAVNTVPEILKSHADEWFAGLDKTSGFVDHCSLYVPVVGGFSAGKSAALNALVGRDILPEKVTPETAIPAELHFSEDERISAQAQNGDWSTHAITALPELSENAKDYQVVRIYLNSPVLKDIEPLVLVDMPGFDSGLDQHNQAILRYITTGAMYLYLVDCKAGTVSRQDSRRIEEILDLGRRVEVLMTKTDLASESEVNAAREHVADHLSMIMESASVGLINKSDVSAMLSRLKAANVSALFNAMTIPGVKDLFFDADGLVNTAISSLTSDAASLENKIEEAASTLRKVEAEKQRLLEDAKGSGVSDKCELVISRLDQALRSSTDELVSQAKVSEAALSRGVADLVRSTLTVEIQTVVRKSTSDIAFQFSDEINIGSLSLGGEGWLENMVGVLESEVMNALAGLQDATTGQNAGAHYTHDADKNPLGKAINAISGFAIMIPNPVLRVVFAILPGIIGQLFGSFKSNAENDRYREAISSQVIPTVISQVRPQVMDSLQRSESEIIRVVSEQISEKVSAQKSLYDEVAKRSESEISALQSKQQDLEKIKNEMKTKAIAKGVFADVN</sequence>
<feature type="coiled-coil region" evidence="6">
    <location>
        <begin position="547"/>
        <end position="577"/>
    </location>
</feature>
<keyword evidence="4" id="KW-0342">GTP-binding</keyword>
<dbReference type="Pfam" id="PF00350">
    <property type="entry name" value="Dynamin_N"/>
    <property type="match status" value="1"/>
</dbReference>
<dbReference type="InterPro" id="IPR045063">
    <property type="entry name" value="Dynamin_N"/>
</dbReference>
<dbReference type="GO" id="GO:0005525">
    <property type="term" value="F:GTP binding"/>
    <property type="evidence" value="ECO:0007669"/>
    <property type="project" value="UniProtKB-KW"/>
</dbReference>
<keyword evidence="2" id="KW-0547">Nucleotide-binding</keyword>
<comment type="subcellular location">
    <subcellularLocation>
        <location evidence="1">Membrane</location>
    </subcellularLocation>
</comment>
<evidence type="ECO:0000256" key="4">
    <source>
        <dbReference type="ARBA" id="ARBA00023134"/>
    </source>
</evidence>
<feature type="coiled-coil region" evidence="6">
    <location>
        <begin position="286"/>
        <end position="320"/>
    </location>
</feature>
<evidence type="ECO:0000256" key="3">
    <source>
        <dbReference type="ARBA" id="ARBA00022801"/>
    </source>
</evidence>
<dbReference type="STRING" id="484498.SAMN05421686_10988"/>
<name>A0A1N7PCZ6_9GAMM</name>
<keyword evidence="9" id="KW-1185">Reference proteome</keyword>
<organism evidence="8 9">
    <name type="scientific">Thalassolituus maritimus</name>
    <dbReference type="NCBI Taxonomy" id="484498"/>
    <lineage>
        <taxon>Bacteria</taxon>
        <taxon>Pseudomonadati</taxon>
        <taxon>Pseudomonadota</taxon>
        <taxon>Gammaproteobacteria</taxon>
        <taxon>Oceanospirillales</taxon>
        <taxon>Oceanospirillaceae</taxon>
        <taxon>Thalassolituus</taxon>
    </lineage>
</organism>
<gene>
    <name evidence="8" type="ORF">SAMN05421686_10988</name>
</gene>
<feature type="domain" description="Dynamin N-terminal" evidence="7">
    <location>
        <begin position="58"/>
        <end position="203"/>
    </location>
</feature>
<dbReference type="PANTHER" id="PTHR10465">
    <property type="entry name" value="TRANSMEMBRANE GTPASE FZO1"/>
    <property type="match status" value="1"/>
</dbReference>
<evidence type="ECO:0000256" key="5">
    <source>
        <dbReference type="ARBA" id="ARBA00023136"/>
    </source>
</evidence>